<dbReference type="Proteomes" id="UP000178603">
    <property type="component" value="Unassembled WGS sequence"/>
</dbReference>
<comment type="caution">
    <text evidence="1">The sequence shown here is derived from an EMBL/GenBank/DDBJ whole genome shotgun (WGS) entry which is preliminary data.</text>
</comment>
<reference evidence="1 2" key="1">
    <citation type="journal article" date="2016" name="Nat. Commun.">
        <title>Thousands of microbial genomes shed light on interconnected biogeochemical processes in an aquifer system.</title>
        <authorList>
            <person name="Anantharaman K."/>
            <person name="Brown C.T."/>
            <person name="Hug L.A."/>
            <person name="Sharon I."/>
            <person name="Castelle C.J."/>
            <person name="Probst A.J."/>
            <person name="Thomas B.C."/>
            <person name="Singh A."/>
            <person name="Wilkins M.J."/>
            <person name="Karaoz U."/>
            <person name="Brodie E.L."/>
            <person name="Williams K.H."/>
            <person name="Hubbard S.S."/>
            <person name="Banfield J.F."/>
        </authorList>
    </citation>
    <scope>NUCLEOTIDE SEQUENCE [LARGE SCALE GENOMIC DNA]</scope>
</reference>
<accession>A0A1F8AWE7</accession>
<organism evidence="1 2">
    <name type="scientific">Candidatus Woesebacteria bacterium RIFCSPHIGHO2_12_FULL_41_24</name>
    <dbReference type="NCBI Taxonomy" id="1802510"/>
    <lineage>
        <taxon>Bacteria</taxon>
        <taxon>Candidatus Woeseibacteriota</taxon>
    </lineage>
</organism>
<evidence type="ECO:0000313" key="2">
    <source>
        <dbReference type="Proteomes" id="UP000178603"/>
    </source>
</evidence>
<dbReference type="EMBL" id="MGGW01000001">
    <property type="protein sequence ID" value="OGM55578.1"/>
    <property type="molecule type" value="Genomic_DNA"/>
</dbReference>
<dbReference type="AlphaFoldDB" id="A0A1F8AWE7"/>
<name>A0A1F8AWE7_9BACT</name>
<protein>
    <submittedName>
        <fullName evidence="1">Uncharacterized protein</fullName>
    </submittedName>
</protein>
<sequence>MTDLLGKTINTCGPENTTQVIRAWIVHCGPLAVQINNDLSQLEPNRKRTEAIALKPPRSVQALAFQIAFCR</sequence>
<proteinExistence type="predicted"/>
<evidence type="ECO:0000313" key="1">
    <source>
        <dbReference type="EMBL" id="OGM55578.1"/>
    </source>
</evidence>
<gene>
    <name evidence="1" type="ORF">A3E44_04940</name>
</gene>